<dbReference type="STRING" id="1186196.SAMN04489841_4334"/>
<protein>
    <submittedName>
        <fullName evidence="5">Putative spermidine/putrescine transport system substrate-binding protein</fullName>
    </submittedName>
</protein>
<dbReference type="Pfam" id="PF13416">
    <property type="entry name" value="SBP_bac_8"/>
    <property type="match status" value="1"/>
</dbReference>
<keyword evidence="6" id="KW-1185">Reference proteome</keyword>
<dbReference type="Gene3D" id="3.40.190.10">
    <property type="entry name" value="Periplasmic binding protein-like II"/>
    <property type="match status" value="2"/>
</dbReference>
<evidence type="ECO:0000256" key="3">
    <source>
        <dbReference type="ARBA" id="ARBA00022729"/>
    </source>
</evidence>
<keyword evidence="2" id="KW-0813">Transport</keyword>
<evidence type="ECO:0000256" key="1">
    <source>
        <dbReference type="ARBA" id="ARBA00004418"/>
    </source>
</evidence>
<dbReference type="Proteomes" id="UP000199114">
    <property type="component" value="Unassembled WGS sequence"/>
</dbReference>
<dbReference type="AlphaFoldDB" id="A0A1H9RAT7"/>
<accession>A0A1H9RAT7</accession>
<comment type="subcellular location">
    <subcellularLocation>
        <location evidence="1">Periplasm</location>
    </subcellularLocation>
</comment>
<sequence length="382" mass="42699">MYEKGRWESNGGKVMPGKYTHGRRKFLRTTAASGSAISLAGLAGCTGFLESGDDALTVAVYGGVFQEVMDEHLFGPFTEEVDFEVKSEAQPTSEEALTQYENGVQAGEAPVDVAIMAQTGVLQGLNSDLWHIWDEGDFENLEYISDDLVGEADGGISSVGALSWYINLVQNTEEIEEPIDTWEALWDDQYEDQLGLLGYASNSFLLDVTAEVFFDGQEILTDQDGVLEVFEKLEEVKPQANFWYENEAEFQQRLRDGEVPGGMLYSDITLVMQDDGAPVQSNFVSEGSILDSGHWVTLETSELKDEAQQFIDYASRPEVQDRVAENLYTSPTIDREHSEIDDETYEKIAGPGPDEAIVPSYELYVEEEDWVNERWEEFIVGE</sequence>
<keyword evidence="3" id="KW-0732">Signal</keyword>
<name>A0A1H9RAT7_9EURY</name>
<proteinExistence type="predicted"/>
<dbReference type="SUPFAM" id="SSF53850">
    <property type="entry name" value="Periplasmic binding protein-like II"/>
    <property type="match status" value="1"/>
</dbReference>
<evidence type="ECO:0000256" key="4">
    <source>
        <dbReference type="ARBA" id="ARBA00022764"/>
    </source>
</evidence>
<keyword evidence="4" id="KW-0574">Periplasm</keyword>
<dbReference type="EMBL" id="FOFD01000007">
    <property type="protein sequence ID" value="SER69832.1"/>
    <property type="molecule type" value="Genomic_DNA"/>
</dbReference>
<gene>
    <name evidence="5" type="ORF">SAMN04489841_4334</name>
</gene>
<dbReference type="GO" id="GO:0030975">
    <property type="term" value="F:thiamine binding"/>
    <property type="evidence" value="ECO:0007669"/>
    <property type="project" value="TreeGrafter"/>
</dbReference>
<organism evidence="5 6">
    <name type="scientific">Natrinema salaciae</name>
    <dbReference type="NCBI Taxonomy" id="1186196"/>
    <lineage>
        <taxon>Archaea</taxon>
        <taxon>Methanobacteriati</taxon>
        <taxon>Methanobacteriota</taxon>
        <taxon>Stenosarchaea group</taxon>
        <taxon>Halobacteria</taxon>
        <taxon>Halobacteriales</taxon>
        <taxon>Natrialbaceae</taxon>
        <taxon>Natrinema</taxon>
    </lineage>
</organism>
<dbReference type="InterPro" id="IPR006059">
    <property type="entry name" value="SBP"/>
</dbReference>
<dbReference type="PANTHER" id="PTHR30006:SF3">
    <property type="entry name" value="THIAMINE-BINDING PERIPLASMIC PROTEIN"/>
    <property type="match status" value="1"/>
</dbReference>
<reference evidence="6" key="1">
    <citation type="submission" date="2016-10" db="EMBL/GenBank/DDBJ databases">
        <authorList>
            <person name="Varghese N."/>
            <person name="Submissions S."/>
        </authorList>
    </citation>
    <scope>NUCLEOTIDE SEQUENCE [LARGE SCALE GENOMIC DNA]</scope>
    <source>
        <strain evidence="6">DSM 25055</strain>
    </source>
</reference>
<dbReference type="GO" id="GO:0042597">
    <property type="term" value="C:periplasmic space"/>
    <property type="evidence" value="ECO:0007669"/>
    <property type="project" value="UniProtKB-SubCell"/>
</dbReference>
<evidence type="ECO:0000313" key="5">
    <source>
        <dbReference type="EMBL" id="SER69832.1"/>
    </source>
</evidence>
<evidence type="ECO:0000256" key="2">
    <source>
        <dbReference type="ARBA" id="ARBA00022448"/>
    </source>
</evidence>
<dbReference type="GO" id="GO:0030976">
    <property type="term" value="F:thiamine pyrophosphate binding"/>
    <property type="evidence" value="ECO:0007669"/>
    <property type="project" value="TreeGrafter"/>
</dbReference>
<dbReference type="GO" id="GO:0015888">
    <property type="term" value="P:thiamine transport"/>
    <property type="evidence" value="ECO:0007669"/>
    <property type="project" value="TreeGrafter"/>
</dbReference>
<evidence type="ECO:0000313" key="6">
    <source>
        <dbReference type="Proteomes" id="UP000199114"/>
    </source>
</evidence>
<dbReference type="PANTHER" id="PTHR30006">
    <property type="entry name" value="THIAMINE-BINDING PERIPLASMIC PROTEIN-RELATED"/>
    <property type="match status" value="1"/>
</dbReference>